<dbReference type="InterPro" id="IPR013108">
    <property type="entry name" value="Amidohydro_3"/>
</dbReference>
<protein>
    <submittedName>
        <fullName evidence="2">Amidohydrolase</fullName>
        <ecNumber evidence="2">3.5.-.-</ecNumber>
    </submittedName>
</protein>
<accession>A0AAJ6DEK8</accession>
<dbReference type="Pfam" id="PF07969">
    <property type="entry name" value="Amidohydro_3"/>
    <property type="match status" value="1"/>
</dbReference>
<dbReference type="EC" id="3.5.-.-" evidence="2"/>
<evidence type="ECO:0000313" key="3">
    <source>
        <dbReference type="Proteomes" id="UP001224674"/>
    </source>
</evidence>
<dbReference type="Gene3D" id="3.10.310.70">
    <property type="match status" value="1"/>
</dbReference>
<organism evidence="2 3">
    <name type="scientific">Auritidibacter ignavus</name>
    <dbReference type="NCBI Taxonomy" id="678932"/>
    <lineage>
        <taxon>Bacteria</taxon>
        <taxon>Bacillati</taxon>
        <taxon>Actinomycetota</taxon>
        <taxon>Actinomycetes</taxon>
        <taxon>Micrococcales</taxon>
        <taxon>Micrococcaceae</taxon>
        <taxon>Auritidibacter</taxon>
    </lineage>
</organism>
<gene>
    <name evidence="2" type="ORF">QDX21_10465</name>
</gene>
<evidence type="ECO:0000313" key="2">
    <source>
        <dbReference type="EMBL" id="WGH92713.1"/>
    </source>
</evidence>
<dbReference type="CDD" id="cd01300">
    <property type="entry name" value="YtcJ_like"/>
    <property type="match status" value="1"/>
</dbReference>
<dbReference type="Gene3D" id="2.30.40.10">
    <property type="entry name" value="Urease, subunit C, domain 1"/>
    <property type="match status" value="1"/>
</dbReference>
<proteinExistence type="predicted"/>
<sequence>MSQTLFIHHRIYTLAGVTPIDGAILAADGKIQFVGALDDARGLASESCVEVRLPGEAVLPGFHDAHIHTGDMARGLVAPQLGGATNYQDVLRRLSEFATFRSGETWVLGGRWDSHEWHCGSAPDKADLDAIFGATPVVLQSVDGHASWANSAALAQAGIHRESPEVEGGEIVRDDTGDPTGLLREAAQDIPRRMAESSLEPQLPDLISAIQGELIRLGITQITDFDGEEIRNVYQQLDDARKLRLRVNKAVQAADLELAIAQGRRTGAGSDYLRTGPVKFFSDGALGTHSALVSEPYADSTPEQPCNCGIAVTSVADLVTGVTRANAHGLSTAIHAIGDQANTNVLKIYAGVFLSTRANRLVNRIEHAQHLSHTDVARFASYGVVASQQPTHCTTDYPLNSKRLGDRPLASYAWKTLLDAGALVAFGSDAPVEPANPWFAIHAAVTRRTRELNALTDGKTSETLTVAQALQAHTQSPADALGLGELSGTLAPGKYADFIACDQDPFEVEPTDLWKTQVQATVIGGTVQYAAPDSADVG</sequence>
<feature type="domain" description="Amidohydrolase 3" evidence="1">
    <location>
        <begin position="53"/>
        <end position="527"/>
    </location>
</feature>
<keyword evidence="3" id="KW-1185">Reference proteome</keyword>
<keyword evidence="2" id="KW-0378">Hydrolase</keyword>
<dbReference type="InterPro" id="IPR032466">
    <property type="entry name" value="Metal_Hydrolase"/>
</dbReference>
<dbReference type="SUPFAM" id="SSF51556">
    <property type="entry name" value="Metallo-dependent hydrolases"/>
    <property type="match status" value="1"/>
</dbReference>
<dbReference type="AlphaFoldDB" id="A0AAJ6DEK8"/>
<dbReference type="RefSeq" id="WP_110100811.1">
    <property type="nucleotide sequence ID" value="NZ_CP122566.1"/>
</dbReference>
<dbReference type="InterPro" id="IPR011059">
    <property type="entry name" value="Metal-dep_hydrolase_composite"/>
</dbReference>
<dbReference type="Gene3D" id="3.20.20.140">
    <property type="entry name" value="Metal-dependent hydrolases"/>
    <property type="match status" value="1"/>
</dbReference>
<dbReference type="PANTHER" id="PTHR22642:SF2">
    <property type="entry name" value="PROTEIN LONG AFTER FAR-RED 3"/>
    <property type="match status" value="1"/>
</dbReference>
<dbReference type="Proteomes" id="UP001224674">
    <property type="component" value="Chromosome"/>
</dbReference>
<name>A0AAJ6DEK8_9MICC</name>
<dbReference type="GO" id="GO:0016810">
    <property type="term" value="F:hydrolase activity, acting on carbon-nitrogen (but not peptide) bonds"/>
    <property type="evidence" value="ECO:0007669"/>
    <property type="project" value="InterPro"/>
</dbReference>
<evidence type="ECO:0000259" key="1">
    <source>
        <dbReference type="Pfam" id="PF07969"/>
    </source>
</evidence>
<reference evidence="2 3" key="1">
    <citation type="submission" date="2023-03" db="EMBL/GenBank/DDBJ databases">
        <title>Complete genome sequences of several Auritidibacter ignavus strains isolated from ear infections.</title>
        <authorList>
            <person name="Baehr T."/>
            <person name="Baumhoegger A.M."/>
        </authorList>
    </citation>
    <scope>NUCLEOTIDE SEQUENCE [LARGE SCALE GENOMIC DNA]</scope>
    <source>
        <strain evidence="2 3">BABAE-6</strain>
    </source>
</reference>
<dbReference type="InterPro" id="IPR033932">
    <property type="entry name" value="YtcJ-like"/>
</dbReference>
<dbReference type="SUPFAM" id="SSF51338">
    <property type="entry name" value="Composite domain of metallo-dependent hydrolases"/>
    <property type="match status" value="1"/>
</dbReference>
<dbReference type="PANTHER" id="PTHR22642">
    <property type="entry name" value="IMIDAZOLONEPROPIONASE"/>
    <property type="match status" value="1"/>
</dbReference>
<dbReference type="EMBL" id="CP122566">
    <property type="protein sequence ID" value="WGH92713.1"/>
    <property type="molecule type" value="Genomic_DNA"/>
</dbReference>